<dbReference type="InterPro" id="IPR051044">
    <property type="entry name" value="MAG_DAG_Lipase"/>
</dbReference>
<dbReference type="PANTHER" id="PTHR11614">
    <property type="entry name" value="PHOSPHOLIPASE-RELATED"/>
    <property type="match status" value="1"/>
</dbReference>
<dbReference type="PRINTS" id="PR00111">
    <property type="entry name" value="ABHYDROLASE"/>
</dbReference>
<accession>F4GJE2</accession>
<dbReference type="InterPro" id="IPR000073">
    <property type="entry name" value="AB_hydrolase_1"/>
</dbReference>
<organism evidence="3 4">
    <name type="scientific">Parasphaerochaeta coccoides (strain ATCC BAA-1237 / DSM 17374 / SPN1)</name>
    <name type="common">Sphaerochaeta coccoides</name>
    <dbReference type="NCBI Taxonomy" id="760011"/>
    <lineage>
        <taxon>Bacteria</taxon>
        <taxon>Pseudomonadati</taxon>
        <taxon>Spirochaetota</taxon>
        <taxon>Spirochaetia</taxon>
        <taxon>Spirochaetales</taxon>
        <taxon>Sphaerochaetaceae</taxon>
        <taxon>Parasphaerochaeta</taxon>
    </lineage>
</organism>
<dbReference type="RefSeq" id="WP_013739602.1">
    <property type="nucleotide sequence ID" value="NC_015436.1"/>
</dbReference>
<dbReference type="OrthoDB" id="9786110at2"/>
<dbReference type="SUPFAM" id="SSF53474">
    <property type="entry name" value="alpha/beta-Hydrolases"/>
    <property type="match status" value="1"/>
</dbReference>
<dbReference type="EMBL" id="CP002659">
    <property type="protein sequence ID" value="AEC02207.1"/>
    <property type="molecule type" value="Genomic_DNA"/>
</dbReference>
<dbReference type="Pfam" id="PF12697">
    <property type="entry name" value="Abhydrolase_6"/>
    <property type="match status" value="1"/>
</dbReference>
<evidence type="ECO:0000256" key="1">
    <source>
        <dbReference type="PIRSR" id="PIRSR017388-1"/>
    </source>
</evidence>
<dbReference type="STRING" id="760011.Spico_0983"/>
<evidence type="ECO:0000313" key="4">
    <source>
        <dbReference type="Proteomes" id="UP000007939"/>
    </source>
</evidence>
<dbReference type="InterPro" id="IPR012354">
    <property type="entry name" value="Esterase_lipase"/>
</dbReference>
<feature type="active site" description="Nucleophile" evidence="1">
    <location>
        <position position="113"/>
    </location>
</feature>
<dbReference type="GO" id="GO:0052689">
    <property type="term" value="F:carboxylic ester hydrolase activity"/>
    <property type="evidence" value="ECO:0007669"/>
    <property type="project" value="InterPro"/>
</dbReference>
<protein>
    <recommendedName>
        <fullName evidence="2">AB hydrolase-1 domain-containing protein</fullName>
    </recommendedName>
</protein>
<dbReference type="Proteomes" id="UP000007939">
    <property type="component" value="Chromosome"/>
</dbReference>
<evidence type="ECO:0000259" key="2">
    <source>
        <dbReference type="Pfam" id="PF12697"/>
    </source>
</evidence>
<feature type="active site" description="Charge relay system" evidence="1">
    <location>
        <position position="253"/>
    </location>
</feature>
<dbReference type="InterPro" id="IPR029058">
    <property type="entry name" value="AB_hydrolase_fold"/>
</dbReference>
<dbReference type="Gene3D" id="3.40.50.1820">
    <property type="entry name" value="alpha/beta hydrolase"/>
    <property type="match status" value="1"/>
</dbReference>
<feature type="active site" description="Charge relay system" evidence="1">
    <location>
        <position position="224"/>
    </location>
</feature>
<dbReference type="KEGG" id="scc:Spico_0983"/>
<dbReference type="HOGENOM" id="CLU_076594_0_0_12"/>
<gene>
    <name evidence="3" type="ordered locus">Spico_0983</name>
</gene>
<dbReference type="ESTHER" id="spicd-f4gje2">
    <property type="family name" value="CarbLipBact_2"/>
</dbReference>
<dbReference type="eggNOG" id="COG1647">
    <property type="taxonomic scope" value="Bacteria"/>
</dbReference>
<dbReference type="AlphaFoldDB" id="F4GJE2"/>
<sequence>MFSYDVPDYTKGFYQDTVSPVKSARPWALVHEDSVQHAVLCLHGYNGYPGEMALPGLRLFEAGMDVYAPRYPGHGTSATDFLASRADDWIGTAQAACTDLLARYDDVSLVGHSMGGALAVIIGARLDISRLVLLAPALVIPDLKRWQVRLISLFTRKIQRNWKSDPSFVMFHEGEPDDDAYLGEQYWKWRYADKLLDLDSIRRLAVESLPRLSGDVLAISGGQDETVPPQACELATGRGQGNNSHLHVPGCTHLIPYDRDPSARDHAMSALVHWLA</sequence>
<reference evidence="4" key="1">
    <citation type="submission" date="2011-04" db="EMBL/GenBank/DDBJ databases">
        <title>The complete genome of Spirochaeta coccoides DSM 17374.</title>
        <authorList>
            <person name="Lucas S."/>
            <person name="Copeland A."/>
            <person name="Lapidus A."/>
            <person name="Bruce D."/>
            <person name="Goodwin L."/>
            <person name="Pitluck S."/>
            <person name="Peters L."/>
            <person name="Kyrpides N."/>
            <person name="Mavromatis K."/>
            <person name="Pagani I."/>
            <person name="Ivanova N."/>
            <person name="Ovchinnikova G."/>
            <person name="Lu M."/>
            <person name="Detter J.C."/>
            <person name="Tapia R."/>
            <person name="Han C."/>
            <person name="Land M."/>
            <person name="Hauser L."/>
            <person name="Markowitz V."/>
            <person name="Cheng J.-F."/>
            <person name="Hugenholtz P."/>
            <person name="Woyke T."/>
            <person name="Wu D."/>
            <person name="Spring S."/>
            <person name="Schroeder M."/>
            <person name="Brambilla E."/>
            <person name="Klenk H.-P."/>
            <person name="Eisen J.A."/>
        </authorList>
    </citation>
    <scope>NUCLEOTIDE SEQUENCE [LARGE SCALE GENOMIC DNA]</scope>
    <source>
        <strain evidence="4">ATCC BAA-1237 / DSM 17374 / SPN1</strain>
    </source>
</reference>
<dbReference type="PIRSF" id="PIRSF017388">
    <property type="entry name" value="Esterase_lipase"/>
    <property type="match status" value="1"/>
</dbReference>
<keyword evidence="4" id="KW-1185">Reference proteome</keyword>
<reference evidence="3 4" key="2">
    <citation type="journal article" date="2012" name="Stand. Genomic Sci.">
        <title>Complete genome sequence of the termite hindgut bacterium Spirochaeta coccoides type strain (SPN1(T)), reclassification in the genus Sphaerochaeta as Sphaerochaeta coccoides comb. nov. and emendations of the family Spirochaetaceae and the genus Sphaerochaeta.</title>
        <authorList>
            <person name="Abt B."/>
            <person name="Han C."/>
            <person name="Scheuner C."/>
            <person name="Lu M."/>
            <person name="Lapidus A."/>
            <person name="Nolan M."/>
            <person name="Lucas S."/>
            <person name="Hammon N."/>
            <person name="Deshpande S."/>
            <person name="Cheng J.F."/>
            <person name="Tapia R."/>
            <person name="Goodwin L.A."/>
            <person name="Pitluck S."/>
            <person name="Liolios K."/>
            <person name="Pagani I."/>
            <person name="Ivanova N."/>
            <person name="Mavromatis K."/>
            <person name="Mikhailova N."/>
            <person name="Huntemann M."/>
            <person name="Pati A."/>
            <person name="Chen A."/>
            <person name="Palaniappan K."/>
            <person name="Land M."/>
            <person name="Hauser L."/>
            <person name="Brambilla E.M."/>
            <person name="Rohde M."/>
            <person name="Spring S."/>
            <person name="Gronow S."/>
            <person name="Goker M."/>
            <person name="Woyke T."/>
            <person name="Bristow J."/>
            <person name="Eisen J.A."/>
            <person name="Markowitz V."/>
            <person name="Hugenholtz P."/>
            <person name="Kyrpides N.C."/>
            <person name="Klenk H.P."/>
            <person name="Detter J.C."/>
        </authorList>
    </citation>
    <scope>NUCLEOTIDE SEQUENCE [LARGE SCALE GENOMIC DNA]</scope>
    <source>
        <strain evidence="4">ATCC BAA-1237 / DSM 17374 / SPN1</strain>
    </source>
</reference>
<name>F4GJE2_PARC1</name>
<feature type="domain" description="AB hydrolase-1" evidence="2">
    <location>
        <begin position="39"/>
        <end position="261"/>
    </location>
</feature>
<proteinExistence type="predicted"/>
<evidence type="ECO:0000313" key="3">
    <source>
        <dbReference type="EMBL" id="AEC02207.1"/>
    </source>
</evidence>